<dbReference type="InterPro" id="IPR000866">
    <property type="entry name" value="AhpC/TSA"/>
</dbReference>
<feature type="domain" description="Thioredoxin" evidence="10">
    <location>
        <begin position="66"/>
        <end position="219"/>
    </location>
</feature>
<dbReference type="GO" id="GO:0008113">
    <property type="term" value="F:peptide-methionine (S)-S-oxide reductase activity"/>
    <property type="evidence" value="ECO:0007669"/>
    <property type="project" value="UniProtKB-UniRule"/>
</dbReference>
<comment type="function">
    <text evidence="5 9">Has an important function as a repair enzyme for proteins that have been inactivated by oxidation. Catalyzes the reversible oxidation-reduction of methionine sulfoxide in proteins to methionine.</text>
</comment>
<dbReference type="SUPFAM" id="SSF51316">
    <property type="entry name" value="Mss4-like"/>
    <property type="match status" value="1"/>
</dbReference>
<dbReference type="GO" id="GO:0033744">
    <property type="term" value="F:L-methionine:thioredoxin-disulfide S-oxidoreductase activity"/>
    <property type="evidence" value="ECO:0007669"/>
    <property type="project" value="RHEA"/>
</dbReference>
<dbReference type="AlphaFoldDB" id="A0A378QA29"/>
<evidence type="ECO:0000256" key="6">
    <source>
        <dbReference type="ARBA" id="ARBA00047806"/>
    </source>
</evidence>
<proteinExistence type="inferred from homology"/>
<organism evidence="12 13">
    <name type="scientific">Faucicola osloensis</name>
    <name type="common">Moraxella osloensis</name>
    <dbReference type="NCBI Taxonomy" id="34062"/>
    <lineage>
        <taxon>Bacteria</taxon>
        <taxon>Pseudomonadati</taxon>
        <taxon>Pseudomonadota</taxon>
        <taxon>Gammaproteobacteria</taxon>
        <taxon>Moraxellales</taxon>
        <taxon>Moraxellaceae</taxon>
        <taxon>Faucicola</taxon>
    </lineage>
</organism>
<dbReference type="InterPro" id="IPR036249">
    <property type="entry name" value="Thioredoxin-like_sf"/>
</dbReference>
<evidence type="ECO:0000256" key="3">
    <source>
        <dbReference type="ARBA" id="ARBA00023002"/>
    </source>
</evidence>
<dbReference type="PANTHER" id="PTHR10173">
    <property type="entry name" value="METHIONINE SULFOXIDE REDUCTASE"/>
    <property type="match status" value="1"/>
</dbReference>
<name>A0A378QA29_FAUOS</name>
<evidence type="ECO:0000256" key="9">
    <source>
        <dbReference type="HAMAP-Rule" id="MF_01401"/>
    </source>
</evidence>
<comment type="similarity">
    <text evidence="1">In the C-terminal section; belongs to the MsrB Met sulfoxide reductase family.</text>
</comment>
<keyword evidence="13" id="KW-1185">Reference proteome</keyword>
<comment type="similarity">
    <text evidence="2">In the N-terminal section; belongs to the MsrA Met sulfoxide reductase family.</text>
</comment>
<dbReference type="GO" id="GO:0030091">
    <property type="term" value="P:protein repair"/>
    <property type="evidence" value="ECO:0007669"/>
    <property type="project" value="InterPro"/>
</dbReference>
<dbReference type="HAMAP" id="MF_01401">
    <property type="entry name" value="MsrA"/>
    <property type="match status" value="1"/>
</dbReference>
<keyword evidence="4" id="KW-0511">Multifunctional enzyme</keyword>
<protein>
    <recommendedName>
        <fullName evidence="9">Peptide methionine sulfoxide reductase MsrA</fullName>
        <shortName evidence="9">Protein-methionine-S-oxide reductase</shortName>
        <ecNumber evidence="9">1.8.4.11</ecNumber>
    </recommendedName>
    <alternativeName>
        <fullName evidence="9">Peptide-methionine (S)-S-oxide reductase</fullName>
        <shortName evidence="9">Peptide Met(O) reductase</shortName>
    </alternativeName>
</protein>
<dbReference type="PANTHER" id="PTHR10173:SF59">
    <property type="entry name" value="PEPTIDE METHIONINE SULFOXIDE REDUCTASE MSRA_MSRB"/>
    <property type="match status" value="1"/>
</dbReference>
<dbReference type="InterPro" id="IPR036509">
    <property type="entry name" value="Met_Sox_Rdtase_MsrA_sf"/>
</dbReference>
<dbReference type="Pfam" id="PF00578">
    <property type="entry name" value="AhpC-TSA"/>
    <property type="match status" value="1"/>
</dbReference>
<dbReference type="InterPro" id="IPR013766">
    <property type="entry name" value="Thioredoxin_domain"/>
</dbReference>
<evidence type="ECO:0000256" key="8">
    <source>
        <dbReference type="ARBA" id="ARBA00048782"/>
    </source>
</evidence>
<dbReference type="Gene3D" id="2.170.150.20">
    <property type="entry name" value="Peptide methionine sulfoxide reductase"/>
    <property type="match status" value="1"/>
</dbReference>
<dbReference type="SUPFAM" id="SSF52833">
    <property type="entry name" value="Thioredoxin-like"/>
    <property type="match status" value="1"/>
</dbReference>
<dbReference type="PROSITE" id="PS51790">
    <property type="entry name" value="MSRB"/>
    <property type="match status" value="1"/>
</dbReference>
<reference evidence="12 13" key="1">
    <citation type="submission" date="2018-06" db="EMBL/GenBank/DDBJ databases">
        <authorList>
            <consortium name="Pathogen Informatics"/>
            <person name="Doyle S."/>
        </authorList>
    </citation>
    <scope>NUCLEOTIDE SEQUENCE [LARGE SCALE GENOMIC DNA]</scope>
    <source>
        <strain evidence="12 13">NCTC10465</strain>
    </source>
</reference>
<dbReference type="SUPFAM" id="SSF55068">
    <property type="entry name" value="Peptide methionine sulfoxide reductase"/>
    <property type="match status" value="1"/>
</dbReference>
<comment type="catalytic activity">
    <reaction evidence="7">
        <text>L-methionyl-[protein] + [thioredoxin]-disulfide + H2O = L-methionyl-(R)-S-oxide-[protein] + [thioredoxin]-dithiol</text>
        <dbReference type="Rhea" id="RHEA:24164"/>
        <dbReference type="Rhea" id="RHEA-COMP:10698"/>
        <dbReference type="Rhea" id="RHEA-COMP:10700"/>
        <dbReference type="Rhea" id="RHEA-COMP:12313"/>
        <dbReference type="Rhea" id="RHEA-COMP:12314"/>
        <dbReference type="ChEBI" id="CHEBI:15377"/>
        <dbReference type="ChEBI" id="CHEBI:16044"/>
        <dbReference type="ChEBI" id="CHEBI:29950"/>
        <dbReference type="ChEBI" id="CHEBI:45764"/>
        <dbReference type="ChEBI" id="CHEBI:50058"/>
        <dbReference type="EC" id="1.8.4.12"/>
    </reaction>
</comment>
<dbReference type="GO" id="GO:0006979">
    <property type="term" value="P:response to oxidative stress"/>
    <property type="evidence" value="ECO:0007669"/>
    <property type="project" value="InterPro"/>
</dbReference>
<evidence type="ECO:0000259" key="10">
    <source>
        <dbReference type="PROSITE" id="PS51352"/>
    </source>
</evidence>
<dbReference type="EMBL" id="UGPY01000001">
    <property type="protein sequence ID" value="STY97700.1"/>
    <property type="molecule type" value="Genomic_DNA"/>
</dbReference>
<sequence>MFLIKNLLECQLTAIFDALQIDEKCTMVNFPQSAKNLTITLLISSLLLLGCQKMNAKENTGSARAASKSDVLPTDTLATLQGLSQINPKLGKMGRHVIDPNKPTVVKFWASWCPLCLATLQESDAWAKQYPDMNVISVVSPGHLSEKSSQDFQTWYTVLAKDYANLAVLMDNNGKLIKQFGVQVYPSFAILDKQGNLLKLVKGNLTPAQIQALSDNASNDFAELKALNQAKTPYSQTAQAHEQANNQASKQAASIKALAPINHNGVYYQADGKTPIRTHTIYLAGGCFWGLEAYMERVDGVVDAISGYANGNSANPSYEQVIAGSGHAETVKVIYDIDKTNLATLLAYYVRVIDPTSLNKQGNDRGAQYRTGIYYTDANDKPIIDKTLADLAKKYPQKIVVENKPLANFYDAENYHQDYLSKNPNGYCHIDISLANQKIPVVKALAPATTVTEALNPTRYQNYDKNVKSRLTQAQYDVTQNAATERAFSHQYDHLFAKGLYVDIVSGEPLFLSTDKYDSGCGWPSFTKPISANVITTSTDSSFNMTRTEVRSRVANSHLGHVFDDGPKDKGGLRYCINGDALQFIALADMQAAGYGALMPLVK</sequence>
<dbReference type="GO" id="GO:0033743">
    <property type="term" value="F:peptide-methionine (R)-S-oxide reductase activity"/>
    <property type="evidence" value="ECO:0007669"/>
    <property type="project" value="UniProtKB-EC"/>
</dbReference>
<dbReference type="GO" id="GO:0016209">
    <property type="term" value="F:antioxidant activity"/>
    <property type="evidence" value="ECO:0007669"/>
    <property type="project" value="InterPro"/>
</dbReference>
<dbReference type="Gene3D" id="3.30.1060.10">
    <property type="entry name" value="Peptide methionine sulphoxide reductase MsrA"/>
    <property type="match status" value="1"/>
</dbReference>
<dbReference type="NCBIfam" id="TIGR00401">
    <property type="entry name" value="msrA"/>
    <property type="match status" value="1"/>
</dbReference>
<dbReference type="InterPro" id="IPR002579">
    <property type="entry name" value="Met_Sox_Rdtase_MsrB_dom"/>
</dbReference>
<dbReference type="GO" id="GO:0005737">
    <property type="term" value="C:cytoplasm"/>
    <property type="evidence" value="ECO:0007669"/>
    <property type="project" value="TreeGrafter"/>
</dbReference>
<dbReference type="PROSITE" id="PS51352">
    <property type="entry name" value="THIOREDOXIN_2"/>
    <property type="match status" value="1"/>
</dbReference>
<evidence type="ECO:0000256" key="2">
    <source>
        <dbReference type="ARBA" id="ARBA00011017"/>
    </source>
</evidence>
<evidence type="ECO:0000313" key="12">
    <source>
        <dbReference type="EMBL" id="STY97700.1"/>
    </source>
</evidence>
<dbReference type="CDD" id="cd02966">
    <property type="entry name" value="TlpA_like_family"/>
    <property type="match status" value="1"/>
</dbReference>
<accession>A0A378QA29</accession>
<dbReference type="NCBIfam" id="NF010625">
    <property type="entry name" value="PRK14018.1"/>
    <property type="match status" value="1"/>
</dbReference>
<dbReference type="Proteomes" id="UP000255230">
    <property type="component" value="Unassembled WGS sequence"/>
</dbReference>
<evidence type="ECO:0000256" key="4">
    <source>
        <dbReference type="ARBA" id="ARBA00023268"/>
    </source>
</evidence>
<dbReference type="NCBIfam" id="TIGR00357">
    <property type="entry name" value="peptide-methionine (R)-S-oxide reductase MsrB"/>
    <property type="match status" value="1"/>
</dbReference>
<evidence type="ECO:0000313" key="13">
    <source>
        <dbReference type="Proteomes" id="UP000255230"/>
    </source>
</evidence>
<keyword evidence="3 9" id="KW-0560">Oxidoreductase</keyword>
<evidence type="ECO:0000259" key="11">
    <source>
        <dbReference type="PROSITE" id="PS51790"/>
    </source>
</evidence>
<feature type="domain" description="MsrB" evidence="11">
    <location>
        <begin position="464"/>
        <end position="587"/>
    </location>
</feature>
<evidence type="ECO:0000256" key="5">
    <source>
        <dbReference type="ARBA" id="ARBA00024679"/>
    </source>
</evidence>
<comment type="catalytic activity">
    <reaction evidence="8 9">
        <text>[thioredoxin]-disulfide + L-methionine + H2O = L-methionine (S)-S-oxide + [thioredoxin]-dithiol</text>
        <dbReference type="Rhea" id="RHEA:19993"/>
        <dbReference type="Rhea" id="RHEA-COMP:10698"/>
        <dbReference type="Rhea" id="RHEA-COMP:10700"/>
        <dbReference type="ChEBI" id="CHEBI:15377"/>
        <dbReference type="ChEBI" id="CHEBI:29950"/>
        <dbReference type="ChEBI" id="CHEBI:50058"/>
        <dbReference type="ChEBI" id="CHEBI:57844"/>
        <dbReference type="ChEBI" id="CHEBI:58772"/>
        <dbReference type="EC" id="1.8.4.11"/>
    </reaction>
</comment>
<evidence type="ECO:0000256" key="7">
    <source>
        <dbReference type="ARBA" id="ARBA00048488"/>
    </source>
</evidence>
<feature type="active site" evidence="9">
    <location>
        <position position="287"/>
    </location>
</feature>
<dbReference type="InterPro" id="IPR028427">
    <property type="entry name" value="Met_Sox_Rdtase_MsrB"/>
</dbReference>
<dbReference type="Pfam" id="PF01641">
    <property type="entry name" value="SelR"/>
    <property type="match status" value="1"/>
</dbReference>
<gene>
    <name evidence="12" type="primary">msrAB_2</name>
    <name evidence="9" type="synonym">msrA</name>
    <name evidence="12" type="ORF">NCTC10465_01485</name>
</gene>
<dbReference type="InterPro" id="IPR002569">
    <property type="entry name" value="Met_Sox_Rdtase_MsrA_dom"/>
</dbReference>
<dbReference type="FunFam" id="2.170.150.20:FF:000003">
    <property type="entry name" value="Peptide methionine sulfoxide reductase MsrB"/>
    <property type="match status" value="1"/>
</dbReference>
<comment type="similarity">
    <text evidence="9">Belongs to the MsrA Met sulfoxide reductase family.</text>
</comment>
<dbReference type="Pfam" id="PF01625">
    <property type="entry name" value="PMSR"/>
    <property type="match status" value="1"/>
</dbReference>
<dbReference type="InterPro" id="IPR011057">
    <property type="entry name" value="Mss4-like_sf"/>
</dbReference>
<comment type="catalytic activity">
    <reaction evidence="6 9">
        <text>L-methionyl-[protein] + [thioredoxin]-disulfide + H2O = L-methionyl-(S)-S-oxide-[protein] + [thioredoxin]-dithiol</text>
        <dbReference type="Rhea" id="RHEA:14217"/>
        <dbReference type="Rhea" id="RHEA-COMP:10698"/>
        <dbReference type="Rhea" id="RHEA-COMP:10700"/>
        <dbReference type="Rhea" id="RHEA-COMP:12313"/>
        <dbReference type="Rhea" id="RHEA-COMP:12315"/>
        <dbReference type="ChEBI" id="CHEBI:15377"/>
        <dbReference type="ChEBI" id="CHEBI:16044"/>
        <dbReference type="ChEBI" id="CHEBI:29950"/>
        <dbReference type="ChEBI" id="CHEBI:44120"/>
        <dbReference type="ChEBI" id="CHEBI:50058"/>
        <dbReference type="EC" id="1.8.4.11"/>
    </reaction>
</comment>
<dbReference type="EC" id="1.8.4.11" evidence="9"/>
<evidence type="ECO:0000256" key="1">
    <source>
        <dbReference type="ARBA" id="ARBA00008076"/>
    </source>
</evidence>
<dbReference type="Gene3D" id="3.40.30.10">
    <property type="entry name" value="Glutaredoxin"/>
    <property type="match status" value="1"/>
</dbReference>
<dbReference type="FunFam" id="3.30.1060.10:FF:000007">
    <property type="entry name" value="Peptide methionine sulfoxide reductase msrA/msrB"/>
    <property type="match status" value="1"/>
</dbReference>